<evidence type="ECO:0000313" key="13">
    <source>
        <dbReference type="EMBL" id="CAD9079380.1"/>
    </source>
</evidence>
<gene>
    <name evidence="13" type="ORF">PCOS0759_LOCUS2614</name>
</gene>
<keyword evidence="6" id="KW-0508">mRNA splicing</keyword>
<proteinExistence type="inferred from homology"/>
<dbReference type="GO" id="GO:0005681">
    <property type="term" value="C:spliceosomal complex"/>
    <property type="evidence" value="ECO:0007669"/>
    <property type="project" value="UniProtKB-KW"/>
</dbReference>
<comment type="similarity">
    <text evidence="2">Belongs to the SF3B1 family.</text>
</comment>
<protein>
    <recommendedName>
        <fullName evidence="14">Splicing factor 3B subunit 1 domain-containing protein</fullName>
    </recommendedName>
</protein>
<evidence type="ECO:0000256" key="8">
    <source>
        <dbReference type="ARBA" id="ARBA00038332"/>
    </source>
</evidence>
<name>A0A7S1KNL9_9EUKA</name>
<feature type="region of interest" description="Disordered" evidence="10">
    <location>
        <begin position="248"/>
        <end position="270"/>
    </location>
</feature>
<dbReference type="Pfam" id="PF08920">
    <property type="entry name" value="SF3b1"/>
    <property type="match status" value="1"/>
</dbReference>
<dbReference type="InterPro" id="IPR015016">
    <property type="entry name" value="SF3b_su1"/>
</dbReference>
<evidence type="ECO:0008006" key="14">
    <source>
        <dbReference type="Google" id="ProtNLM"/>
    </source>
</evidence>
<organism evidence="13">
    <name type="scientific">Percolomonas cosmopolitus</name>
    <dbReference type="NCBI Taxonomy" id="63605"/>
    <lineage>
        <taxon>Eukaryota</taxon>
        <taxon>Discoba</taxon>
        <taxon>Heterolobosea</taxon>
        <taxon>Tetramitia</taxon>
        <taxon>Eutetramitia</taxon>
        <taxon>Percolomonadidae</taxon>
        <taxon>Percolomonas</taxon>
    </lineage>
</organism>
<dbReference type="InterPro" id="IPR021133">
    <property type="entry name" value="HEAT_type_2"/>
</dbReference>
<dbReference type="PROSITE" id="PS50077">
    <property type="entry name" value="HEAT_REPEAT"/>
    <property type="match status" value="1"/>
</dbReference>
<keyword evidence="7" id="KW-0539">Nucleus</keyword>
<evidence type="ECO:0000256" key="5">
    <source>
        <dbReference type="ARBA" id="ARBA00022737"/>
    </source>
</evidence>
<evidence type="ECO:0000259" key="12">
    <source>
        <dbReference type="Pfam" id="PF22646"/>
    </source>
</evidence>
<keyword evidence="5" id="KW-0677">Repeat</keyword>
<dbReference type="EMBL" id="HBGD01003166">
    <property type="protein sequence ID" value="CAD9079380.1"/>
    <property type="molecule type" value="Transcribed_RNA"/>
</dbReference>
<dbReference type="AlphaFoldDB" id="A0A7S1KNL9"/>
<feature type="compositionally biased region" description="Low complexity" evidence="10">
    <location>
        <begin position="108"/>
        <end position="119"/>
    </location>
</feature>
<feature type="domain" description="Splicing factor 3B subunit 1" evidence="11">
    <location>
        <begin position="245"/>
        <end position="316"/>
    </location>
</feature>
<feature type="repeat" description="HEAT" evidence="9">
    <location>
        <begin position="763"/>
        <end position="801"/>
    </location>
</feature>
<evidence type="ECO:0000256" key="4">
    <source>
        <dbReference type="ARBA" id="ARBA00022728"/>
    </source>
</evidence>
<feature type="compositionally biased region" description="Polar residues" evidence="10">
    <location>
        <begin position="258"/>
        <end position="270"/>
    </location>
</feature>
<dbReference type="Gene3D" id="1.25.10.10">
    <property type="entry name" value="Leucine-rich Repeat Variant"/>
    <property type="match status" value="3"/>
</dbReference>
<evidence type="ECO:0000256" key="2">
    <source>
        <dbReference type="ARBA" id="ARBA00005754"/>
    </source>
</evidence>
<comment type="similarity">
    <text evidence="8">Belongs to the phosphatase 2A regulatory subunit A family.</text>
</comment>
<keyword evidence="3" id="KW-0507">mRNA processing</keyword>
<dbReference type="GO" id="GO:0003729">
    <property type="term" value="F:mRNA binding"/>
    <property type="evidence" value="ECO:0007669"/>
    <property type="project" value="InterPro"/>
</dbReference>
<feature type="compositionally biased region" description="Low complexity" evidence="10">
    <location>
        <begin position="168"/>
        <end position="213"/>
    </location>
</feature>
<feature type="domain" description="Phosphatase PP2A regulatory subunit A/Splicing factor 3B subunit 1-like HEAT repeat" evidence="12">
    <location>
        <begin position="1004"/>
        <end position="1081"/>
    </location>
</feature>
<dbReference type="Pfam" id="PF22646">
    <property type="entry name" value="PPP2R1A-like_HEAT"/>
    <property type="match status" value="1"/>
</dbReference>
<dbReference type="InterPro" id="IPR011989">
    <property type="entry name" value="ARM-like"/>
</dbReference>
<evidence type="ECO:0000256" key="9">
    <source>
        <dbReference type="PROSITE-ProRule" id="PRU00103"/>
    </source>
</evidence>
<dbReference type="PANTHER" id="PTHR12097">
    <property type="entry name" value="SPLICING FACTOR 3B, SUBUNIT 1-RELATED"/>
    <property type="match status" value="1"/>
</dbReference>
<dbReference type="InterPro" id="IPR054573">
    <property type="entry name" value="PP2A/SF3B1-like_HEAT"/>
</dbReference>
<dbReference type="InterPro" id="IPR016024">
    <property type="entry name" value="ARM-type_fold"/>
</dbReference>
<feature type="compositionally biased region" description="Gly residues" evidence="10">
    <location>
        <begin position="89"/>
        <end position="107"/>
    </location>
</feature>
<feature type="region of interest" description="Disordered" evidence="10">
    <location>
        <begin position="1"/>
        <end position="235"/>
    </location>
</feature>
<evidence type="ECO:0000256" key="1">
    <source>
        <dbReference type="ARBA" id="ARBA00004123"/>
    </source>
</evidence>
<accession>A0A7S1KNL9</accession>
<evidence type="ECO:0000256" key="7">
    <source>
        <dbReference type="ARBA" id="ARBA00023242"/>
    </source>
</evidence>
<reference evidence="13" key="1">
    <citation type="submission" date="2021-01" db="EMBL/GenBank/DDBJ databases">
        <authorList>
            <person name="Corre E."/>
            <person name="Pelletier E."/>
            <person name="Niang G."/>
            <person name="Scheremetjew M."/>
            <person name="Finn R."/>
            <person name="Kale V."/>
            <person name="Holt S."/>
            <person name="Cochrane G."/>
            <person name="Meng A."/>
            <person name="Brown T."/>
            <person name="Cohen L."/>
        </authorList>
    </citation>
    <scope>NUCLEOTIDE SEQUENCE</scope>
    <source>
        <strain evidence="13">WS</strain>
    </source>
</reference>
<dbReference type="FunFam" id="1.25.10.10:FF:000088">
    <property type="entry name" value="Splicing factor 3b, subunit 1"/>
    <property type="match status" value="1"/>
</dbReference>
<feature type="compositionally biased region" description="Pro residues" evidence="10">
    <location>
        <begin position="25"/>
        <end position="41"/>
    </location>
</feature>
<evidence type="ECO:0000256" key="3">
    <source>
        <dbReference type="ARBA" id="ARBA00022664"/>
    </source>
</evidence>
<sequence>MKRKSTNGSNATTPANGDSQASSSLPPPQKRAPSKPLPANPPDNSHRDPSRYTSIGQGPARNAMMHNMRGPPASMRGMRNARGAPQGAFRGGRGGSMNRGGHRGAGGPTPQQGGAPSAGIVNRRAPTGGRGPPQNGPQMWNGMPPPPYGMPPPGMQGAPPMGVPPPHMMMSPQQAQQMWQQQMAAMQHYQQAAMHAYAQQQQQRPPQRPHPSASKSQKGSDRNDAFPSTVKSSDEVAQKVMQLISEENAKGNGFSKPSKPTSNQFGLSSQQSIQLQKELALRNKPFTDAELDELFPTDGYAIVEPPADYVPQEPPQYDFSIKIDEALQQEGSQQDESYYQIPDAQSNVSDYGIPITTTELAQNLPPIPLSDMRFFGKLLEPVDEDKLTAEEKKERLIMKSILKVKNGTAQQRKQALKLLTKRAKELGAAALLQQILPLLTSPTLDLYERHLLVKVLDRILFKLQGDIRPFVDKILMVVSPMLLDGDHYARLEGQEIIANLAKAAGLATFLMIMRSGITSPDSDVRDTTARCFAIVAQSLGVPAILPFLRAVCKSNSSEARHTGAKIVQQIAILMGVAVLPHLRDLVSIIEHNLDEPTTHSAGNSHEKTLSTKNVQDMTATALSALAESSAPYGIEAFRNVLKPLWQCISIHSSHHQGPYLRAMGSILPLLSPEDGGFYAKELVPILINQFGNTNSFMKSIVLKVLRRCLPFTNVITKHVLHSQIAPVYFKCFWIQEVTTDRGTYKQVVKTTVELSKRSDISIIMEYLANYLKDDSESMRKMALEAISRVIDLLGAADIPPELEKRLVDGMMWSYQNARIQSSRVILHGFGKLLRALGSRCKPYLPEITGAVRWRIANNNTNVRQLSADLISELAPILKECGQDQMLMHMGTVLYEQLDEEFPEVLSSILAALRSVVTAKEDELETLKPPVRDLLPRLTPILKNRNERVQENCIRLVGAIAQNAPREVNAREWMRICFEMLEMLKAYRRSIRQATIETFGYIAQAIGPQEVLTTLLSNLKVQERTLRVCTTVAIAVVADSCGPFTVLPALMNEYRVPELNVQNGVLKALAFMFEYIGEMSKDYIFAVVPLLEDALIERDPVHRQTACTVVKNLALGCYGLNCEDALVHLLNFVWPNIFETSPHVIQAVFGALDGLRVGLGPSVLYLYCLQGLFHPARNTRRAFWRVYNNLYVYHQDVLVAVSPPVPSENEEVNDYRRHDLELML</sequence>
<dbReference type="SUPFAM" id="SSF48371">
    <property type="entry name" value="ARM repeat"/>
    <property type="match status" value="1"/>
</dbReference>
<evidence type="ECO:0000256" key="10">
    <source>
        <dbReference type="SAM" id="MobiDB-lite"/>
    </source>
</evidence>
<evidence type="ECO:0000256" key="6">
    <source>
        <dbReference type="ARBA" id="ARBA00023187"/>
    </source>
</evidence>
<dbReference type="GO" id="GO:0000245">
    <property type="term" value="P:spliceosomal complex assembly"/>
    <property type="evidence" value="ECO:0007669"/>
    <property type="project" value="InterPro"/>
</dbReference>
<evidence type="ECO:0000259" key="11">
    <source>
        <dbReference type="Pfam" id="PF08920"/>
    </source>
</evidence>
<comment type="subcellular location">
    <subcellularLocation>
        <location evidence="1">Nucleus</location>
    </subcellularLocation>
</comment>
<dbReference type="InterPro" id="IPR038737">
    <property type="entry name" value="SF3b_su1-like"/>
</dbReference>
<keyword evidence="4" id="KW-0747">Spliceosome</keyword>
<feature type="compositionally biased region" description="Pro residues" evidence="10">
    <location>
        <begin position="143"/>
        <end position="154"/>
    </location>
</feature>
<feature type="compositionally biased region" description="Polar residues" evidence="10">
    <location>
        <begin position="1"/>
        <end position="24"/>
    </location>
</feature>